<accession>A0ACB8SAW1</accession>
<dbReference type="EMBL" id="MU275840">
    <property type="protein sequence ID" value="KAI0053332.1"/>
    <property type="molecule type" value="Genomic_DNA"/>
</dbReference>
<protein>
    <submittedName>
        <fullName evidence="1">Uncharacterized protein</fullName>
    </submittedName>
</protein>
<name>A0ACB8SAW1_9AGAM</name>
<proteinExistence type="predicted"/>
<dbReference type="Proteomes" id="UP000814033">
    <property type="component" value="Unassembled WGS sequence"/>
</dbReference>
<reference evidence="1" key="1">
    <citation type="submission" date="2021-02" db="EMBL/GenBank/DDBJ databases">
        <authorList>
            <consortium name="DOE Joint Genome Institute"/>
            <person name="Ahrendt S."/>
            <person name="Looney B.P."/>
            <person name="Miyauchi S."/>
            <person name="Morin E."/>
            <person name="Drula E."/>
            <person name="Courty P.E."/>
            <person name="Chicoki N."/>
            <person name="Fauchery L."/>
            <person name="Kohler A."/>
            <person name="Kuo A."/>
            <person name="Labutti K."/>
            <person name="Pangilinan J."/>
            <person name="Lipzen A."/>
            <person name="Riley R."/>
            <person name="Andreopoulos W."/>
            <person name="He G."/>
            <person name="Johnson J."/>
            <person name="Barry K.W."/>
            <person name="Grigoriev I.V."/>
            <person name="Nagy L."/>
            <person name="Hibbett D."/>
            <person name="Henrissat B."/>
            <person name="Matheny P.B."/>
            <person name="Labbe J."/>
            <person name="Martin F."/>
        </authorList>
    </citation>
    <scope>NUCLEOTIDE SEQUENCE</scope>
    <source>
        <strain evidence="1">FP105234-sp</strain>
    </source>
</reference>
<organism evidence="1 2">
    <name type="scientific">Auriscalpium vulgare</name>
    <dbReference type="NCBI Taxonomy" id="40419"/>
    <lineage>
        <taxon>Eukaryota</taxon>
        <taxon>Fungi</taxon>
        <taxon>Dikarya</taxon>
        <taxon>Basidiomycota</taxon>
        <taxon>Agaricomycotina</taxon>
        <taxon>Agaricomycetes</taxon>
        <taxon>Russulales</taxon>
        <taxon>Auriscalpiaceae</taxon>
        <taxon>Auriscalpium</taxon>
    </lineage>
</organism>
<reference evidence="1" key="2">
    <citation type="journal article" date="2022" name="New Phytol.">
        <title>Evolutionary transition to the ectomycorrhizal habit in the genomes of a hyperdiverse lineage of mushroom-forming fungi.</title>
        <authorList>
            <person name="Looney B."/>
            <person name="Miyauchi S."/>
            <person name="Morin E."/>
            <person name="Drula E."/>
            <person name="Courty P.E."/>
            <person name="Kohler A."/>
            <person name="Kuo A."/>
            <person name="LaButti K."/>
            <person name="Pangilinan J."/>
            <person name="Lipzen A."/>
            <person name="Riley R."/>
            <person name="Andreopoulos W."/>
            <person name="He G."/>
            <person name="Johnson J."/>
            <person name="Nolan M."/>
            <person name="Tritt A."/>
            <person name="Barry K.W."/>
            <person name="Grigoriev I.V."/>
            <person name="Nagy L.G."/>
            <person name="Hibbett D."/>
            <person name="Henrissat B."/>
            <person name="Matheny P.B."/>
            <person name="Labbe J."/>
            <person name="Martin F.M."/>
        </authorList>
    </citation>
    <scope>NUCLEOTIDE SEQUENCE</scope>
    <source>
        <strain evidence="1">FP105234-sp</strain>
    </source>
</reference>
<sequence>MRVAGGREREVAASLHSGTSSLAVAGSVAGAPPSPRVRSQAYRPSTSGRLVGVRALSSQGGEAQTAVLPRRRDGPRKRASGSRHYLSNSEISSLPMPSIAGVVRPERLPDHVFGHDDPALSPVYSFADAPDPPPNLRLRTVRAGPVETNPPWAPERGLSAESFPQRLLLNSLESSTETLTSLVATHDALPEHTSTASYNLLLAMAIRHAAYGTAQRLFLDMRRALIRGDARTWQLRARFLVRQGRWPEAWTLVMQPDDDWLASPLARDGIPVAVWAELLGTTKRGAMRRKHRVSGMLKAVVDPDPGLGSLSRYGLVMRQQAKLAMPAAGPTGPPPRAIYASVDALLRMGEGAAARELTVHFLKADPRGLGLRLLHLHIRPVPAAAGTKSYYRALRVYSACVLVAPELRPNATTLFLLLGHLKGAPRASTVGYCLMRFFRRQWGARVVGMKVWRRLLALAVREGQAGLVRKIAAAGRALHRTGRMRAVEREVLGGAGRAGSGRERRRWGRVALRAEGLLRRRRRGM</sequence>
<evidence type="ECO:0000313" key="1">
    <source>
        <dbReference type="EMBL" id="KAI0053332.1"/>
    </source>
</evidence>
<comment type="caution">
    <text evidence="1">The sequence shown here is derived from an EMBL/GenBank/DDBJ whole genome shotgun (WGS) entry which is preliminary data.</text>
</comment>
<evidence type="ECO:0000313" key="2">
    <source>
        <dbReference type="Proteomes" id="UP000814033"/>
    </source>
</evidence>
<keyword evidence="2" id="KW-1185">Reference proteome</keyword>
<gene>
    <name evidence="1" type="ORF">FA95DRAFT_1674362</name>
</gene>